<protein>
    <recommendedName>
        <fullName evidence="16">PA domain-containing protein</fullName>
    </recommendedName>
</protein>
<evidence type="ECO:0000256" key="9">
    <source>
        <dbReference type="ARBA" id="ARBA00023180"/>
    </source>
</evidence>
<dbReference type="InterPro" id="IPR046450">
    <property type="entry name" value="PA_dom_sf"/>
</dbReference>
<dbReference type="EMBL" id="CAMPGE010004152">
    <property type="protein sequence ID" value="CAI2362998.1"/>
    <property type="molecule type" value="Genomic_DNA"/>
</dbReference>
<evidence type="ECO:0000256" key="10">
    <source>
        <dbReference type="ARBA" id="ARBA00037847"/>
    </source>
</evidence>
<keyword evidence="3 11" id="KW-0812">Transmembrane</keyword>
<dbReference type="SUPFAM" id="SSF52025">
    <property type="entry name" value="PA domain"/>
    <property type="match status" value="1"/>
</dbReference>
<dbReference type="AlphaFoldDB" id="A0AAD1X4R2"/>
<reference evidence="14" key="1">
    <citation type="submission" date="2023-07" db="EMBL/GenBank/DDBJ databases">
        <authorList>
            <consortium name="AG Swart"/>
            <person name="Singh M."/>
            <person name="Singh A."/>
            <person name="Seah K."/>
            <person name="Emmerich C."/>
        </authorList>
    </citation>
    <scope>NUCLEOTIDE SEQUENCE</scope>
    <source>
        <strain evidence="14">DP1</strain>
    </source>
</reference>
<comment type="subcellular location">
    <subcellularLocation>
        <location evidence="10">Endomembrane system</location>
        <topology evidence="10">Single-pass membrane protein</topology>
    </subcellularLocation>
    <subcellularLocation>
        <location evidence="1">Membrane</location>
        <topology evidence="1">Single-pass type I membrane protein</topology>
    </subcellularLocation>
</comment>
<evidence type="ECO:0000256" key="8">
    <source>
        <dbReference type="ARBA" id="ARBA00023136"/>
    </source>
</evidence>
<name>A0AAD1X4R2_EUPCR</name>
<evidence type="ECO:0000313" key="14">
    <source>
        <dbReference type="EMBL" id="CAI2362998.1"/>
    </source>
</evidence>
<accession>A0AAD1X4R2</accession>
<keyword evidence="5" id="KW-0677">Repeat</keyword>
<dbReference type="PANTHER" id="PTHR22702">
    <property type="entry name" value="PROTEASE-ASSOCIATED DOMAIN-CONTAINING PROTEIN"/>
    <property type="match status" value="1"/>
</dbReference>
<gene>
    <name evidence="14" type="ORF">ECRASSUSDP1_LOCUS4328</name>
</gene>
<organism evidence="14 15">
    <name type="scientific">Euplotes crassus</name>
    <dbReference type="NCBI Taxonomy" id="5936"/>
    <lineage>
        <taxon>Eukaryota</taxon>
        <taxon>Sar</taxon>
        <taxon>Alveolata</taxon>
        <taxon>Ciliophora</taxon>
        <taxon>Intramacronucleata</taxon>
        <taxon>Spirotrichea</taxon>
        <taxon>Hypotrichia</taxon>
        <taxon>Euplotida</taxon>
        <taxon>Euplotidae</taxon>
        <taxon>Moneuplotes</taxon>
    </lineage>
</organism>
<evidence type="ECO:0000256" key="6">
    <source>
        <dbReference type="ARBA" id="ARBA00022837"/>
    </source>
</evidence>
<dbReference type="GO" id="GO:0016020">
    <property type="term" value="C:membrane"/>
    <property type="evidence" value="ECO:0007669"/>
    <property type="project" value="UniProtKB-SubCell"/>
</dbReference>
<evidence type="ECO:0000256" key="11">
    <source>
        <dbReference type="SAM" id="Phobius"/>
    </source>
</evidence>
<keyword evidence="6" id="KW-0106">Calcium</keyword>
<sequence>MGFSKLIVYNPKRLKTKFGKEEDGTIEASLANFGHTPYGHSIIGNVFYNVNESSGCEEFTELEVTGEKDPDNIPSPIILVERGGCSFVKKVRNVEHAGGALAVIIDDKEGEMMDHIIMVDDGTGAGINIPSMLISKRDGKILKNQLAICSESEDIDCISLLATFELPHPDNRVEYELWYSSSNDQAIDFLVDFQEHHSEFKKDVLFTPRFVVWGCPECDQELKGLHCFGDGKYCAYHPENPLNNGQEILYEDLREKCLHNKLQKQNKEGLWWDYMYYVHANCRQDINRDCSKRGIESLDINFEEIEECVNDSFFGSDHTIAKNSMLQREKEDWKNNGPHFFPAIIINNVTYRGFLTPDNIFQAICEGFKKHPKECKSIMDANSHAGNGISLRTMVFIVAAILACNLILLLLYRRYYKKEMQSEVKMAAHSAVSQYFAIKNSEREMEAPGI</sequence>
<proteinExistence type="predicted"/>
<dbReference type="InterPro" id="IPR056858">
    <property type="entry name" value="VSR_TRX"/>
</dbReference>
<keyword evidence="9" id="KW-0325">Glycoprotein</keyword>
<keyword evidence="7 11" id="KW-1133">Transmembrane helix</keyword>
<dbReference type="Pfam" id="PF25011">
    <property type="entry name" value="VSR_TRX"/>
    <property type="match status" value="1"/>
</dbReference>
<dbReference type="GO" id="GO:0012505">
    <property type="term" value="C:endomembrane system"/>
    <property type="evidence" value="ECO:0007669"/>
    <property type="project" value="UniProtKB-SubCell"/>
</dbReference>
<dbReference type="Pfam" id="PF02225">
    <property type="entry name" value="PA"/>
    <property type="match status" value="1"/>
</dbReference>
<feature type="transmembrane region" description="Helical" evidence="11">
    <location>
        <begin position="389"/>
        <end position="412"/>
    </location>
</feature>
<feature type="domain" description="Vacuolar sorting receptor thioredoxin-like" evidence="13">
    <location>
        <begin position="173"/>
        <end position="365"/>
    </location>
</feature>
<dbReference type="Proteomes" id="UP001295684">
    <property type="component" value="Unassembled WGS sequence"/>
</dbReference>
<evidence type="ECO:0008006" key="16">
    <source>
        <dbReference type="Google" id="ProtNLM"/>
    </source>
</evidence>
<evidence type="ECO:0000256" key="4">
    <source>
        <dbReference type="ARBA" id="ARBA00022729"/>
    </source>
</evidence>
<dbReference type="Gene3D" id="3.50.30.30">
    <property type="match status" value="1"/>
</dbReference>
<dbReference type="PANTHER" id="PTHR22702:SF1">
    <property type="entry name" value="PROTEASE-ASSOCIATED DOMAIN-CONTAINING PROTEIN 1"/>
    <property type="match status" value="1"/>
</dbReference>
<dbReference type="InterPro" id="IPR003137">
    <property type="entry name" value="PA_domain"/>
</dbReference>
<feature type="domain" description="PA" evidence="12">
    <location>
        <begin position="46"/>
        <end position="142"/>
    </location>
</feature>
<evidence type="ECO:0000259" key="12">
    <source>
        <dbReference type="Pfam" id="PF02225"/>
    </source>
</evidence>
<keyword evidence="15" id="KW-1185">Reference proteome</keyword>
<evidence type="ECO:0000256" key="7">
    <source>
        <dbReference type="ARBA" id="ARBA00022989"/>
    </source>
</evidence>
<evidence type="ECO:0000313" key="15">
    <source>
        <dbReference type="Proteomes" id="UP001295684"/>
    </source>
</evidence>
<evidence type="ECO:0000256" key="1">
    <source>
        <dbReference type="ARBA" id="ARBA00004479"/>
    </source>
</evidence>
<evidence type="ECO:0000256" key="3">
    <source>
        <dbReference type="ARBA" id="ARBA00022692"/>
    </source>
</evidence>
<evidence type="ECO:0000256" key="5">
    <source>
        <dbReference type="ARBA" id="ARBA00022737"/>
    </source>
</evidence>
<keyword evidence="4" id="KW-0732">Signal</keyword>
<evidence type="ECO:0000256" key="2">
    <source>
        <dbReference type="ARBA" id="ARBA00022536"/>
    </source>
</evidence>
<keyword evidence="8 11" id="KW-0472">Membrane</keyword>
<evidence type="ECO:0000259" key="13">
    <source>
        <dbReference type="Pfam" id="PF25011"/>
    </source>
</evidence>
<keyword evidence="2" id="KW-0245">EGF-like domain</keyword>
<comment type="caution">
    <text evidence="14">The sequence shown here is derived from an EMBL/GenBank/DDBJ whole genome shotgun (WGS) entry which is preliminary data.</text>
</comment>